<proteinExistence type="predicted"/>
<keyword evidence="2" id="KW-1185">Reference proteome</keyword>
<protein>
    <submittedName>
        <fullName evidence="1">Uncharacterized protein</fullName>
    </submittedName>
</protein>
<gene>
    <name evidence="1" type="ORF">HNQ71_000284</name>
</gene>
<dbReference type="AlphaFoldDB" id="A0A841P9M1"/>
<accession>A0A841P9M1</accession>
<organism evidence="1 2">
    <name type="scientific">Mesorhizobium sangaii</name>
    <dbReference type="NCBI Taxonomy" id="505389"/>
    <lineage>
        <taxon>Bacteria</taxon>
        <taxon>Pseudomonadati</taxon>
        <taxon>Pseudomonadota</taxon>
        <taxon>Alphaproteobacteria</taxon>
        <taxon>Hyphomicrobiales</taxon>
        <taxon>Phyllobacteriaceae</taxon>
        <taxon>Mesorhizobium</taxon>
    </lineage>
</organism>
<evidence type="ECO:0000313" key="2">
    <source>
        <dbReference type="Proteomes" id="UP000556329"/>
    </source>
</evidence>
<name>A0A841P9M1_9HYPH</name>
<reference evidence="1 2" key="1">
    <citation type="submission" date="2020-08" db="EMBL/GenBank/DDBJ databases">
        <title>Genomic Encyclopedia of Type Strains, Phase IV (KMG-IV): sequencing the most valuable type-strain genomes for metagenomic binning, comparative biology and taxonomic classification.</title>
        <authorList>
            <person name="Goeker M."/>
        </authorList>
    </citation>
    <scope>NUCLEOTIDE SEQUENCE [LARGE SCALE GENOMIC DNA]</scope>
    <source>
        <strain evidence="1 2">DSM 100039</strain>
    </source>
</reference>
<sequence length="102" mass="11807">MLTPSPAVDRDIAPTLIGPRLRHETRAFSGEEMTDKPETTYIVSVFEKPHWRTVLTTRARKRRSRSLRRLATGACGLKRSRSSEFYQYPSGDLRKQPFAERE</sequence>
<evidence type="ECO:0000313" key="1">
    <source>
        <dbReference type="EMBL" id="MBB6407640.1"/>
    </source>
</evidence>
<dbReference type="EMBL" id="JACHEF010000001">
    <property type="protein sequence ID" value="MBB6407640.1"/>
    <property type="molecule type" value="Genomic_DNA"/>
</dbReference>
<dbReference type="Proteomes" id="UP000556329">
    <property type="component" value="Unassembled WGS sequence"/>
</dbReference>
<comment type="caution">
    <text evidence="1">The sequence shown here is derived from an EMBL/GenBank/DDBJ whole genome shotgun (WGS) entry which is preliminary data.</text>
</comment>